<keyword evidence="2" id="KW-0677">Repeat</keyword>
<feature type="domain" description="Transferrin-like" evidence="4">
    <location>
        <begin position="132"/>
        <end position="471"/>
    </location>
</feature>
<dbReference type="Gene3D" id="3.40.190.10">
    <property type="entry name" value="Periplasmic binding protein-like II"/>
    <property type="match status" value="4"/>
</dbReference>
<evidence type="ECO:0000256" key="3">
    <source>
        <dbReference type="SAM" id="SignalP"/>
    </source>
</evidence>
<evidence type="ECO:0000256" key="2">
    <source>
        <dbReference type="ARBA" id="ARBA00022737"/>
    </source>
</evidence>
<reference evidence="5" key="1">
    <citation type="journal article" date="2007" name="Dev. Biol.">
        <title>The toposome, essential for sea urchin cell adhesion and development, is a modified iron-less calcium-binding transferrin.</title>
        <authorList>
            <person name="Noll H."/>
            <person name="Alcedo J."/>
            <person name="Daube M."/>
            <person name="Frei E."/>
            <person name="Schiltz E."/>
            <person name="Hunt J."/>
            <person name="Humphries T."/>
            <person name="Matranga V."/>
            <person name="Hochstrasser M."/>
            <person name="Aebersold R."/>
            <person name="Lee H."/>
            <person name="Noll M."/>
        </authorList>
    </citation>
    <scope>NUCLEOTIDE SEQUENCE</scope>
    <source>
        <tissue evidence="5">Intestine</tissue>
    </source>
</reference>
<proteinExistence type="evidence at transcript level"/>
<dbReference type="SMART" id="SM00094">
    <property type="entry name" value="TR_FER"/>
    <property type="match status" value="1"/>
</dbReference>
<organism evidence="5">
    <name type="scientific">Paracentrotus lividus</name>
    <name type="common">Common sea urchin</name>
    <dbReference type="NCBI Taxonomy" id="7656"/>
    <lineage>
        <taxon>Eukaryota</taxon>
        <taxon>Metazoa</taxon>
        <taxon>Echinodermata</taxon>
        <taxon>Eleutherozoa</taxon>
        <taxon>Echinozoa</taxon>
        <taxon>Echinoidea</taxon>
        <taxon>Euechinoidea</taxon>
        <taxon>Echinacea</taxon>
        <taxon>Camarodonta</taxon>
        <taxon>Echinidea</taxon>
        <taxon>Echinidae</taxon>
        <taxon>Paracentrotus</taxon>
    </lineage>
</organism>
<dbReference type="Pfam" id="PF00405">
    <property type="entry name" value="Transferrin"/>
    <property type="match status" value="2"/>
</dbReference>
<dbReference type="EMBL" id="AY274929">
    <property type="protein sequence ID" value="AAQ17121.1"/>
    <property type="molecule type" value="mRNA"/>
</dbReference>
<dbReference type="InterPro" id="IPR018195">
    <property type="entry name" value="Transferrin_Fe_BS"/>
</dbReference>
<evidence type="ECO:0000256" key="1">
    <source>
        <dbReference type="ARBA" id="ARBA00022729"/>
    </source>
</evidence>
<feature type="chain" id="PRO_5013288684" evidence="3">
    <location>
        <begin position="16"/>
        <end position="1343"/>
    </location>
</feature>
<evidence type="ECO:0000259" key="4">
    <source>
        <dbReference type="PROSITE" id="PS51408"/>
    </source>
</evidence>
<dbReference type="InterPro" id="IPR001156">
    <property type="entry name" value="Transferrin-like_dom"/>
</dbReference>
<accession>Q6WQT5</accession>
<dbReference type="PRINTS" id="PR00422">
    <property type="entry name" value="TRANSFERRIN"/>
</dbReference>
<dbReference type="PROSITE" id="PS00306">
    <property type="entry name" value="CASEIN_ALPHA_BETA"/>
    <property type="match status" value="1"/>
</dbReference>
<dbReference type="PROSITE" id="PS51408">
    <property type="entry name" value="TRANSFERRIN_LIKE_4"/>
    <property type="match status" value="2"/>
</dbReference>
<feature type="domain" description="Transferrin-like" evidence="4">
    <location>
        <begin position="486"/>
        <end position="1090"/>
    </location>
</feature>
<protein>
    <submittedName>
        <fullName evidence="5">Toposome</fullName>
    </submittedName>
</protein>
<dbReference type="SUPFAM" id="SSF53850">
    <property type="entry name" value="Periplasmic binding protein-like II"/>
    <property type="match status" value="2"/>
</dbReference>
<dbReference type="CDD" id="cd13529">
    <property type="entry name" value="PBP2_transferrin"/>
    <property type="match status" value="2"/>
</dbReference>
<dbReference type="PANTHER" id="PTHR11485:SF34">
    <property type="entry name" value="SIGNAL RECOGNITION PARTICLE RECEPTOR SUBUNIT BETA"/>
    <property type="match status" value="1"/>
</dbReference>
<dbReference type="PROSITE" id="PS00206">
    <property type="entry name" value="TRANSFERRIN_LIKE_2"/>
    <property type="match status" value="1"/>
</dbReference>
<dbReference type="InterPro" id="IPR031305">
    <property type="entry name" value="Casein_CS"/>
</dbReference>
<feature type="signal peptide" evidence="3">
    <location>
        <begin position="1"/>
        <end position="15"/>
    </location>
</feature>
<keyword evidence="1 3" id="KW-0732">Signal</keyword>
<dbReference type="GO" id="GO:0005576">
    <property type="term" value="C:extracellular region"/>
    <property type="evidence" value="ECO:0007669"/>
    <property type="project" value="InterPro"/>
</dbReference>
<name>Q6WQT5_PARLI</name>
<evidence type="ECO:0000313" key="5">
    <source>
        <dbReference type="EMBL" id="AAQ17121.1"/>
    </source>
</evidence>
<sequence length="1343" mass="152926">MRVAILLCLVASAVAAPSSMWGVREGSCPPPPDAETQMSATRCSYVYGLIWDYTCDQPGQENHKCCEYDDVRICVPPVQESGEVGASNPVDQVRSEDQIRVAIEKTKDLVRKVGRYAPPQEQDRTPVTPNTIRWCVSNQCQMTKCQRMVNEFTYDVNMVPRKEWKCVQATCQEQCMFWIEQGWADIMTTREGEVYTANTTFNLKPIAYETTINDEQPEVQILKHYQNITFALKSSRLVNPNTFAELQDKTTCHAGINMPASFADPVCHLIKEGVIPVTGNYVESFSDFVQESCIPGVLNKTYNKNGTYPLSLVSLCEDQQYEYSGIKGALKCLDSGKGQVTFVDQKVIKKIMSDEVERENYMVVCQDESRPLDEEIFTDVTCHVGHTARPTIFINKNNSEEADVKNLIKKMMQIYGNTDPTRAFNIFDSSVYDCDTCKKSGRPLNQNVIFLDESNTLKIIDDSKAYAHHVYAAYNTCSKLTPKPRAKICVTNVTEYDACRRFKGIAENVPEVKNVAWGCILANSSMECMQAVHNNTADLYKACPVETFIAGKEFLLDPLMSVHRNNSVTLNHTYTRTLAVIKRSSLSKYPDLLNVPEGQPKYIKDLWKLKICSAGLRNFSAFSNPIGYLLANGTIPRIGSVFESVNRYFQATCIPEIEPETFRWDSDLLLGREMNWGFPTLNMYNFTGQEWMLWNTPATWNFLTYNRKVSKGVNVKQLLELKRLNLTSHLNRNDPNTPMNVELLDDLVGVEGLSDLVKGLQQTMGPEGRDKMAQLRDRLGNAFPNFEALTPLSDKIEMINKMREAHENRIQSRDTPFGNLVQELFQGQLMVDIFGKLLELRSDKISTLEEIISHVKTIPFLTDYKDEEITTVLKHPAIMSYVEIYFPRLSQTFVEPFDNVELREREFNRYTNPLWLSPKINNFIEMVKKHQAEITKTCNSNLPLNFKGYEGSLRCLKSGVADMAFFDEQTLRDQDLLSRVGFTYNDLRLLCPNGQVVEIDVNLDIAKVCNFGEVMNPVLVTSYNTSGSWRWNITKALMIAHHSPALPALFGEHTVMGKNFDMLIPIAPLNQSYQTYLGPKPLRSMEAIVKSSSYDWFKDQTGICYGETYTNIVKQRNGTCQAVVKDVTCVGTPRMKKISVGRFGAKQYKMIKMCSRPSKFVRKMADFQCDNGYGYLKPVVTAVACECMPCEERIEYNTSFTQDYMWSKESNKYQITGDQDIYRNIPIWGNNSYFYNHTQNKNFELGNKSIIVEHVHEVVVENPVGIISQINTDVDPEIAVQMDTAVINKTCEAVWTGQSWLPERFSDSKTTGSCVVPEYGANAKSRLSRFRETMLRRQRQRQE</sequence>
<dbReference type="PANTHER" id="PTHR11485">
    <property type="entry name" value="TRANSFERRIN"/>
    <property type="match status" value="1"/>
</dbReference>